<evidence type="ECO:0000313" key="2">
    <source>
        <dbReference type="Proteomes" id="UP001633002"/>
    </source>
</evidence>
<dbReference type="PANTHER" id="PTHR37219:SF1">
    <property type="entry name" value="PROTEIN PALE CRESS, CHLOROPLASTIC"/>
    <property type="match status" value="1"/>
</dbReference>
<proteinExistence type="predicted"/>
<name>A0ABD3HK18_9MARC</name>
<evidence type="ECO:0000313" key="1">
    <source>
        <dbReference type="EMBL" id="KAL3691968.1"/>
    </source>
</evidence>
<dbReference type="Proteomes" id="UP001633002">
    <property type="component" value="Unassembled WGS sequence"/>
</dbReference>
<gene>
    <name evidence="1" type="ORF">R1sor_005619</name>
</gene>
<dbReference type="InterPro" id="IPR034563">
    <property type="entry name" value="PALE_CRESS"/>
</dbReference>
<sequence length="325" mass="37399">MAQSVIFSCLSAVTPRSATCALATSSSHCKESGRFRISPPLTGKHFSPNLKYSRDVNWGKVRRGARADSTEIEVVRDEGWENRMLRENKERDLQRQKDEDEELLKEAEYRAIGQQLQGYPAEEVRHAKKLVSSLIRAGSVVEEMIVDSADNNELTPLVLLVIKNRLELARHDDERDAVQALDLLYRRIESEMLSREAPIALHFLNELLNLHDGFSREEWLQRSRQAMLQMFPPEDAFTFLGPPGFDLYNHHGPIEMPEEEEEALLRIDFIREVDNLLEELESAPEMKPVTGYDPGSIALRLRQEEKKRAIQQVRELRNLAATLKW</sequence>
<accession>A0ABD3HK18</accession>
<evidence type="ECO:0008006" key="3">
    <source>
        <dbReference type="Google" id="ProtNLM"/>
    </source>
</evidence>
<dbReference type="PANTHER" id="PTHR37219">
    <property type="entry name" value="PROTEIN PALE CRESS, CHLOROPLASTIC"/>
    <property type="match status" value="1"/>
</dbReference>
<dbReference type="EMBL" id="JBJQOH010000003">
    <property type="protein sequence ID" value="KAL3691968.1"/>
    <property type="molecule type" value="Genomic_DNA"/>
</dbReference>
<reference evidence="1 2" key="1">
    <citation type="submission" date="2024-09" db="EMBL/GenBank/DDBJ databases">
        <title>Chromosome-scale assembly of Riccia sorocarpa.</title>
        <authorList>
            <person name="Paukszto L."/>
        </authorList>
    </citation>
    <scope>NUCLEOTIDE SEQUENCE [LARGE SCALE GENOMIC DNA]</scope>
    <source>
        <strain evidence="1">LP-2024</strain>
        <tissue evidence="1">Aerial parts of the thallus</tissue>
    </source>
</reference>
<organism evidence="1 2">
    <name type="scientific">Riccia sorocarpa</name>
    <dbReference type="NCBI Taxonomy" id="122646"/>
    <lineage>
        <taxon>Eukaryota</taxon>
        <taxon>Viridiplantae</taxon>
        <taxon>Streptophyta</taxon>
        <taxon>Embryophyta</taxon>
        <taxon>Marchantiophyta</taxon>
        <taxon>Marchantiopsida</taxon>
        <taxon>Marchantiidae</taxon>
        <taxon>Marchantiales</taxon>
        <taxon>Ricciaceae</taxon>
        <taxon>Riccia</taxon>
    </lineage>
</organism>
<protein>
    <recommendedName>
        <fullName evidence="3">Pale cress protein</fullName>
    </recommendedName>
</protein>
<dbReference type="AlphaFoldDB" id="A0ABD3HK18"/>
<comment type="caution">
    <text evidence="1">The sequence shown here is derived from an EMBL/GenBank/DDBJ whole genome shotgun (WGS) entry which is preliminary data.</text>
</comment>
<keyword evidence="2" id="KW-1185">Reference proteome</keyword>